<feature type="transmembrane region" description="Helical" evidence="7">
    <location>
        <begin position="284"/>
        <end position="302"/>
    </location>
</feature>
<keyword evidence="6 7" id="KW-0472">Membrane</keyword>
<reference evidence="9" key="1">
    <citation type="submission" date="2016-10" db="EMBL/GenBank/DDBJ databases">
        <authorList>
            <person name="Varghese N."/>
            <person name="Submissions S."/>
        </authorList>
    </citation>
    <scope>NUCLEOTIDE SEQUENCE [LARGE SCALE GENOMIC DNA]</scope>
    <source>
        <strain evidence="9">CGMCC 1.8981</strain>
    </source>
</reference>
<dbReference type="Pfam" id="PF02417">
    <property type="entry name" value="Chromate_transp"/>
    <property type="match status" value="2"/>
</dbReference>
<protein>
    <submittedName>
        <fullName evidence="8">Chromate transporter</fullName>
    </submittedName>
</protein>
<evidence type="ECO:0000256" key="3">
    <source>
        <dbReference type="ARBA" id="ARBA00022475"/>
    </source>
</evidence>
<accession>A0A1H6FQA3</accession>
<dbReference type="PANTHER" id="PTHR33567:SF3">
    <property type="entry name" value="CHROMATE ION TRANSPORTER (EUROFUNG)"/>
    <property type="match status" value="1"/>
</dbReference>
<feature type="transmembrane region" description="Helical" evidence="7">
    <location>
        <begin position="387"/>
        <end position="406"/>
    </location>
</feature>
<evidence type="ECO:0000256" key="6">
    <source>
        <dbReference type="ARBA" id="ARBA00023136"/>
    </source>
</evidence>
<feature type="transmembrane region" description="Helical" evidence="7">
    <location>
        <begin position="418"/>
        <end position="441"/>
    </location>
</feature>
<dbReference type="GO" id="GO:0015109">
    <property type="term" value="F:chromate transmembrane transporter activity"/>
    <property type="evidence" value="ECO:0007669"/>
    <property type="project" value="InterPro"/>
</dbReference>
<dbReference type="PANTHER" id="PTHR33567">
    <property type="entry name" value="CHROMATE ION TRANSPORTER (EUROFUNG)"/>
    <property type="match status" value="1"/>
</dbReference>
<feature type="transmembrane region" description="Helical" evidence="7">
    <location>
        <begin position="68"/>
        <end position="91"/>
    </location>
</feature>
<comment type="similarity">
    <text evidence="2">Belongs to the chromate ion transporter (CHR) (TC 2.A.51) family.</text>
</comment>
<feature type="transmembrane region" description="Helical" evidence="7">
    <location>
        <begin position="222"/>
        <end position="239"/>
    </location>
</feature>
<feature type="transmembrane region" description="Helical" evidence="7">
    <location>
        <begin position="28"/>
        <end position="47"/>
    </location>
</feature>
<comment type="subcellular location">
    <subcellularLocation>
        <location evidence="1">Cell membrane</location>
        <topology evidence="1">Multi-pass membrane protein</topology>
    </subcellularLocation>
</comment>
<feature type="transmembrane region" description="Helical" evidence="7">
    <location>
        <begin position="448"/>
        <end position="465"/>
    </location>
</feature>
<evidence type="ECO:0000256" key="4">
    <source>
        <dbReference type="ARBA" id="ARBA00022692"/>
    </source>
</evidence>
<gene>
    <name evidence="8" type="ORF">SAMN04487967_1142</name>
</gene>
<keyword evidence="5 7" id="KW-1133">Transmembrane helix</keyword>
<dbReference type="AlphaFoldDB" id="A0A1H6FQA3"/>
<evidence type="ECO:0000313" key="8">
    <source>
        <dbReference type="EMBL" id="SEH13091.1"/>
    </source>
</evidence>
<evidence type="ECO:0000256" key="2">
    <source>
        <dbReference type="ARBA" id="ARBA00005262"/>
    </source>
</evidence>
<dbReference type="EMBL" id="FNWL01000001">
    <property type="protein sequence ID" value="SEH13091.1"/>
    <property type="molecule type" value="Genomic_DNA"/>
</dbReference>
<keyword evidence="9" id="KW-1185">Reference proteome</keyword>
<dbReference type="NCBIfam" id="TIGR00937">
    <property type="entry name" value="2A51"/>
    <property type="match status" value="1"/>
</dbReference>
<dbReference type="InterPro" id="IPR014047">
    <property type="entry name" value="Chr_Tranpt_l_chain"/>
</dbReference>
<name>A0A1H6FQA3_9EURY</name>
<proteinExistence type="inferred from homology"/>
<organism evidence="8 9">
    <name type="scientific">Natronorubrum sediminis</name>
    <dbReference type="NCBI Taxonomy" id="640943"/>
    <lineage>
        <taxon>Archaea</taxon>
        <taxon>Methanobacteriati</taxon>
        <taxon>Methanobacteriota</taxon>
        <taxon>Stenosarchaea group</taxon>
        <taxon>Halobacteria</taxon>
        <taxon>Halobacteriales</taxon>
        <taxon>Natrialbaceae</taxon>
        <taxon>Natronorubrum</taxon>
    </lineage>
</organism>
<keyword evidence="3" id="KW-1003">Cell membrane</keyword>
<feature type="transmembrane region" description="Helical" evidence="7">
    <location>
        <begin position="97"/>
        <end position="119"/>
    </location>
</feature>
<dbReference type="OrthoDB" id="307554at2157"/>
<dbReference type="Proteomes" id="UP000199112">
    <property type="component" value="Unassembled WGS sequence"/>
</dbReference>
<evidence type="ECO:0000256" key="1">
    <source>
        <dbReference type="ARBA" id="ARBA00004651"/>
    </source>
</evidence>
<dbReference type="RefSeq" id="WP_090505918.1">
    <property type="nucleotide sequence ID" value="NZ_FNWL01000001.1"/>
</dbReference>
<dbReference type="InterPro" id="IPR003370">
    <property type="entry name" value="Chromate_transpt"/>
</dbReference>
<evidence type="ECO:0000256" key="7">
    <source>
        <dbReference type="SAM" id="Phobius"/>
    </source>
</evidence>
<feature type="transmembrane region" description="Helical" evidence="7">
    <location>
        <begin position="177"/>
        <end position="210"/>
    </location>
</feature>
<feature type="transmembrane region" description="Helical" evidence="7">
    <location>
        <begin position="131"/>
        <end position="151"/>
    </location>
</feature>
<evidence type="ECO:0000256" key="5">
    <source>
        <dbReference type="ARBA" id="ARBA00022989"/>
    </source>
</evidence>
<keyword evidence="4 7" id="KW-0812">Transmembrane</keyword>
<feature type="transmembrane region" description="Helical" evidence="7">
    <location>
        <begin position="345"/>
        <end position="375"/>
    </location>
</feature>
<evidence type="ECO:0000313" key="9">
    <source>
        <dbReference type="Proteomes" id="UP000199112"/>
    </source>
</evidence>
<dbReference type="GO" id="GO:0005886">
    <property type="term" value="C:plasma membrane"/>
    <property type="evidence" value="ECO:0007669"/>
    <property type="project" value="UniProtKB-SubCell"/>
</dbReference>
<sequence length="466" mass="49791">MAETTSDATTAGYAGEATPSKLVEIARYYLFIGIVGFGGPMVHIAMMEADLVGEDSKEWTDQSVFMEGLAICNMLPGPASTQLGIFMGWIYAGTKGALVAGFFFMLPTFVLVVFFSWLYFAYQQVPAVEAVFYGINPVVIGLIVGACYSMTRSAFDEGRTDAELEVGSDTWNVDYLLVVLLVATTLVQAVLGPNPVLLFVLSGLVGVLVYRSDWVRQNARRVTPWAVVGGLAGVGFLVRDRFLEFLGPAVRSAVETSPIWGLLLVLWANPWVQLFAFMVYTGSFIYGGGLVLIPFIETYVVSEFGWMTGREFVDGIAIGQLSPGPVVMTTAFVGYKLMLDVSGGIVAIAVIGALVATIGAFGPSFAFIIGFFPYFAKIRENEIVQTALIAVNAAVIGAILGATVILAEESFLVDQPSIPVPVADVVFDLFAVALAIVTYWLFVRGVHAASLIAGGGVIGVGAFFIL</sequence>
<dbReference type="PIRSF" id="PIRSF004810">
    <property type="entry name" value="ChrA"/>
    <property type="match status" value="1"/>
</dbReference>